<dbReference type="InterPro" id="IPR003675">
    <property type="entry name" value="Rce1/LyrA-like_dom"/>
</dbReference>
<dbReference type="GO" id="GO:0006508">
    <property type="term" value="P:proteolysis"/>
    <property type="evidence" value="ECO:0007669"/>
    <property type="project" value="UniProtKB-KW"/>
</dbReference>
<feature type="transmembrane region" description="Helical" evidence="1">
    <location>
        <begin position="61"/>
        <end position="84"/>
    </location>
</feature>
<keyword evidence="3" id="KW-0645">Protease</keyword>
<feature type="domain" description="CAAX prenyl protease 2/Lysostaphin resistance protein A-like" evidence="2">
    <location>
        <begin position="167"/>
        <end position="255"/>
    </location>
</feature>
<dbReference type="Pfam" id="PF02517">
    <property type="entry name" value="Rce1-like"/>
    <property type="match status" value="1"/>
</dbReference>
<reference evidence="3 4" key="1">
    <citation type="submission" date="2019-08" db="EMBL/GenBank/DDBJ databases">
        <authorList>
            <person name="Seo M.-J."/>
        </authorList>
    </citation>
    <scope>NUCLEOTIDE SEQUENCE [LARGE SCALE GENOMIC DNA]</scope>
    <source>
        <strain evidence="3 4">KIGAM108</strain>
    </source>
</reference>
<keyword evidence="3" id="KW-0378">Hydrolase</keyword>
<organism evidence="3 4">
    <name type="scientific">Hymenobacter lutimineralis</name>
    <dbReference type="NCBI Taxonomy" id="2606448"/>
    <lineage>
        <taxon>Bacteria</taxon>
        <taxon>Pseudomonadati</taxon>
        <taxon>Bacteroidota</taxon>
        <taxon>Cytophagia</taxon>
        <taxon>Cytophagales</taxon>
        <taxon>Hymenobacteraceae</taxon>
        <taxon>Hymenobacter</taxon>
    </lineage>
</organism>
<dbReference type="PANTHER" id="PTHR43592:SF15">
    <property type="entry name" value="CAAX AMINO TERMINAL PROTEASE FAMILY PROTEIN"/>
    <property type="match status" value="1"/>
</dbReference>
<protein>
    <submittedName>
        <fullName evidence="3">CPBP family intramembrane metalloprotease</fullName>
    </submittedName>
</protein>
<dbReference type="AlphaFoldDB" id="A0A5D6UYK0"/>
<keyword evidence="1" id="KW-0812">Transmembrane</keyword>
<sequence>MKGFVSSRLHPLLALLLLVGLMLAAVCLATFLIAVVASIFFHISVFELGAVTQNPGNNPHGWSVLMLSQGLLLFVGFAGAALALASIQGRSWASYFAPRRPVPAWWLLLAAAIIVLSLPAMSGLIAWNANAQFPAFMHEFEVWARDKETQAQDLTQYLTQFTSTGRLLVGLLVIAVVPAISEELVFRGVVQKQIIRLFGSYHAGVWLSAFLFSAIHMQFFGFVPRLVLGVVLGYLFAWSGNILVPMAAHFAQNAVQILLLYAQQRGTLSATLDPDSTEALPWPWMLLSAVLTLGLLRLAYQKFGYTGAPVVSHTLTGEGLLVGGSTPPLGHTLTSHGVEPAPRPQAPL</sequence>
<gene>
    <name evidence="3" type="ORF">FY528_11590</name>
</gene>
<name>A0A5D6UYK0_9BACT</name>
<proteinExistence type="predicted"/>
<feature type="transmembrane region" description="Helical" evidence="1">
    <location>
        <begin position="105"/>
        <end position="127"/>
    </location>
</feature>
<evidence type="ECO:0000313" key="3">
    <source>
        <dbReference type="EMBL" id="TYZ08851.1"/>
    </source>
</evidence>
<feature type="transmembrane region" description="Helical" evidence="1">
    <location>
        <begin position="198"/>
        <end position="216"/>
    </location>
</feature>
<dbReference type="PANTHER" id="PTHR43592">
    <property type="entry name" value="CAAX AMINO TERMINAL PROTEASE"/>
    <property type="match status" value="1"/>
</dbReference>
<keyword evidence="4" id="KW-1185">Reference proteome</keyword>
<dbReference type="RefSeq" id="WP_149071176.1">
    <property type="nucleotide sequence ID" value="NZ_VTHL01000011.1"/>
</dbReference>
<evidence type="ECO:0000259" key="2">
    <source>
        <dbReference type="Pfam" id="PF02517"/>
    </source>
</evidence>
<dbReference type="EMBL" id="VTHL01000011">
    <property type="protein sequence ID" value="TYZ08851.1"/>
    <property type="molecule type" value="Genomic_DNA"/>
</dbReference>
<dbReference type="Proteomes" id="UP000322791">
    <property type="component" value="Unassembled WGS sequence"/>
</dbReference>
<feature type="transmembrane region" description="Helical" evidence="1">
    <location>
        <begin position="12"/>
        <end position="41"/>
    </location>
</feature>
<accession>A0A5D6UYK0</accession>
<evidence type="ECO:0000313" key="4">
    <source>
        <dbReference type="Proteomes" id="UP000322791"/>
    </source>
</evidence>
<evidence type="ECO:0000256" key="1">
    <source>
        <dbReference type="SAM" id="Phobius"/>
    </source>
</evidence>
<dbReference type="GO" id="GO:0080120">
    <property type="term" value="P:CAAX-box protein maturation"/>
    <property type="evidence" value="ECO:0007669"/>
    <property type="project" value="UniProtKB-ARBA"/>
</dbReference>
<keyword evidence="1" id="KW-0472">Membrane</keyword>
<dbReference type="GO" id="GO:0004175">
    <property type="term" value="F:endopeptidase activity"/>
    <property type="evidence" value="ECO:0007669"/>
    <property type="project" value="UniProtKB-ARBA"/>
</dbReference>
<comment type="caution">
    <text evidence="3">The sequence shown here is derived from an EMBL/GenBank/DDBJ whole genome shotgun (WGS) entry which is preliminary data.</text>
</comment>
<keyword evidence="1" id="KW-1133">Transmembrane helix</keyword>
<feature type="transmembrane region" description="Helical" evidence="1">
    <location>
        <begin position="167"/>
        <end position="186"/>
    </location>
</feature>
<dbReference type="GO" id="GO:0008237">
    <property type="term" value="F:metallopeptidase activity"/>
    <property type="evidence" value="ECO:0007669"/>
    <property type="project" value="UniProtKB-KW"/>
</dbReference>
<keyword evidence="3" id="KW-0482">Metalloprotease</keyword>